<dbReference type="PANTHER" id="PTHR33107:SF5">
    <property type="entry name" value="KUNITZ TRYPSIN INHIBITOR 5"/>
    <property type="match status" value="1"/>
</dbReference>
<dbReference type="InterPro" id="IPR002160">
    <property type="entry name" value="Prot_inh_Kunz-lg"/>
</dbReference>
<dbReference type="HOGENOM" id="CLU_1771251_0_0_1"/>
<sequence>MTLFPEAVQASGDVIRDIDGDELFGGQKYYAATLYTAPAPGRDVVLLRNPSDRGTPVTASTKCETGTAITDSTSVFISFNTTSTCAESTEWRFEENGGFMTIGEGKTKTEFRIINKGWRFGNGYKLLAMFFSDFGFGTGYIGVDYSG</sequence>
<dbReference type="EMBL" id="CM009308">
    <property type="protein sequence ID" value="PNS91216.1"/>
    <property type="molecule type" value="Genomic_DNA"/>
</dbReference>
<evidence type="ECO:0000313" key="2">
    <source>
        <dbReference type="Proteomes" id="UP000006729"/>
    </source>
</evidence>
<dbReference type="SUPFAM" id="SSF50386">
    <property type="entry name" value="STI-like"/>
    <property type="match status" value="1"/>
</dbReference>
<dbReference type="AlphaFoldDB" id="U7DWX7"/>
<gene>
    <name evidence="1" type="ORF">POPTR_019G088400</name>
</gene>
<dbReference type="PANTHER" id="PTHR33107">
    <property type="entry name" value="KUNITZ TRYPSIN INHIBITOR 2"/>
    <property type="match status" value="1"/>
</dbReference>
<dbReference type="GO" id="GO:0004866">
    <property type="term" value="F:endopeptidase inhibitor activity"/>
    <property type="evidence" value="ECO:0007669"/>
    <property type="project" value="InterPro"/>
</dbReference>
<dbReference type="Gene3D" id="2.80.10.50">
    <property type="match status" value="1"/>
</dbReference>
<reference evidence="1 2" key="1">
    <citation type="journal article" date="2006" name="Science">
        <title>The genome of black cottonwood, Populus trichocarpa (Torr. &amp; Gray).</title>
        <authorList>
            <person name="Tuskan G.A."/>
            <person name="Difazio S."/>
            <person name="Jansson S."/>
            <person name="Bohlmann J."/>
            <person name="Grigoriev I."/>
            <person name="Hellsten U."/>
            <person name="Putnam N."/>
            <person name="Ralph S."/>
            <person name="Rombauts S."/>
            <person name="Salamov A."/>
            <person name="Schein J."/>
            <person name="Sterck L."/>
            <person name="Aerts A."/>
            <person name="Bhalerao R.R."/>
            <person name="Bhalerao R.P."/>
            <person name="Blaudez D."/>
            <person name="Boerjan W."/>
            <person name="Brun A."/>
            <person name="Brunner A."/>
            <person name="Busov V."/>
            <person name="Campbell M."/>
            <person name="Carlson J."/>
            <person name="Chalot M."/>
            <person name="Chapman J."/>
            <person name="Chen G.L."/>
            <person name="Cooper D."/>
            <person name="Coutinho P.M."/>
            <person name="Couturier J."/>
            <person name="Covert S."/>
            <person name="Cronk Q."/>
            <person name="Cunningham R."/>
            <person name="Davis J."/>
            <person name="Degroeve S."/>
            <person name="Dejardin A."/>
            <person name="Depamphilis C."/>
            <person name="Detter J."/>
            <person name="Dirks B."/>
            <person name="Dubchak I."/>
            <person name="Duplessis S."/>
            <person name="Ehlting J."/>
            <person name="Ellis B."/>
            <person name="Gendler K."/>
            <person name="Goodstein D."/>
            <person name="Gribskov M."/>
            <person name="Grimwood J."/>
            <person name="Groover A."/>
            <person name="Gunter L."/>
            <person name="Hamberger B."/>
            <person name="Heinze B."/>
            <person name="Helariutta Y."/>
            <person name="Henrissat B."/>
            <person name="Holligan D."/>
            <person name="Holt R."/>
            <person name="Huang W."/>
            <person name="Islam-Faridi N."/>
            <person name="Jones S."/>
            <person name="Jones-Rhoades M."/>
            <person name="Jorgensen R."/>
            <person name="Joshi C."/>
            <person name="Kangasjarvi J."/>
            <person name="Karlsson J."/>
            <person name="Kelleher C."/>
            <person name="Kirkpatrick R."/>
            <person name="Kirst M."/>
            <person name="Kohler A."/>
            <person name="Kalluri U."/>
            <person name="Larimer F."/>
            <person name="Leebens-Mack J."/>
            <person name="Leple J.C."/>
            <person name="Locascio P."/>
            <person name="Lou Y."/>
            <person name="Lucas S."/>
            <person name="Martin F."/>
            <person name="Montanini B."/>
            <person name="Napoli C."/>
            <person name="Nelson D.R."/>
            <person name="Nelson C."/>
            <person name="Nieminen K."/>
            <person name="Nilsson O."/>
            <person name="Pereda V."/>
            <person name="Peter G."/>
            <person name="Philippe R."/>
            <person name="Pilate G."/>
            <person name="Poliakov A."/>
            <person name="Razumovskaya J."/>
            <person name="Richardson P."/>
            <person name="Rinaldi C."/>
            <person name="Ritland K."/>
            <person name="Rouze P."/>
            <person name="Ryaboy D."/>
            <person name="Schmutz J."/>
            <person name="Schrader J."/>
            <person name="Segerman B."/>
            <person name="Shin H."/>
            <person name="Siddiqui A."/>
            <person name="Sterky F."/>
            <person name="Terry A."/>
            <person name="Tsai C.J."/>
            <person name="Uberbacher E."/>
            <person name="Unneberg P."/>
            <person name="Vahala J."/>
            <person name="Wall K."/>
            <person name="Wessler S."/>
            <person name="Yang G."/>
            <person name="Yin T."/>
            <person name="Douglas C."/>
            <person name="Marra M."/>
            <person name="Sandberg G."/>
            <person name="Van de Peer Y."/>
            <person name="Rokhsar D."/>
        </authorList>
    </citation>
    <scope>NUCLEOTIDE SEQUENCE [LARGE SCALE GENOMIC DNA]</scope>
    <source>
        <strain evidence="2">cv. Nisqually</strain>
    </source>
</reference>
<dbReference type="Proteomes" id="UP000006729">
    <property type="component" value="Chromosome 19"/>
</dbReference>
<protein>
    <submittedName>
        <fullName evidence="1">Uncharacterized protein</fullName>
    </submittedName>
</protein>
<organism evidence="1 2">
    <name type="scientific">Populus trichocarpa</name>
    <name type="common">Western balsam poplar</name>
    <name type="synonym">Populus balsamifera subsp. trichocarpa</name>
    <dbReference type="NCBI Taxonomy" id="3694"/>
    <lineage>
        <taxon>Eukaryota</taxon>
        <taxon>Viridiplantae</taxon>
        <taxon>Streptophyta</taxon>
        <taxon>Embryophyta</taxon>
        <taxon>Tracheophyta</taxon>
        <taxon>Spermatophyta</taxon>
        <taxon>Magnoliopsida</taxon>
        <taxon>eudicotyledons</taxon>
        <taxon>Gunneridae</taxon>
        <taxon>Pentapetalae</taxon>
        <taxon>rosids</taxon>
        <taxon>fabids</taxon>
        <taxon>Malpighiales</taxon>
        <taxon>Salicaceae</taxon>
        <taxon>Saliceae</taxon>
        <taxon>Populus</taxon>
    </lineage>
</organism>
<dbReference type="Pfam" id="PF00197">
    <property type="entry name" value="Kunitz_legume"/>
    <property type="match status" value="1"/>
</dbReference>
<proteinExistence type="predicted"/>
<name>U7DWX7_POPTR</name>
<dbReference type="InterPro" id="IPR011065">
    <property type="entry name" value="Kunitz_inhibitor_STI-like_sf"/>
</dbReference>
<evidence type="ECO:0000313" key="1">
    <source>
        <dbReference type="EMBL" id="PNS91216.1"/>
    </source>
</evidence>
<accession>U7DWX7</accession>
<dbReference type="InParanoid" id="U7DWX7"/>
<keyword evidence="2" id="KW-1185">Reference proteome</keyword>
<dbReference type="SMART" id="SM00452">
    <property type="entry name" value="STI"/>
    <property type="match status" value="1"/>
</dbReference>